<accession>A0ABV8S8B8</accession>
<organism evidence="1 2">
    <name type="scientific">Cohnella boryungensis</name>
    <dbReference type="NCBI Taxonomy" id="768479"/>
    <lineage>
        <taxon>Bacteria</taxon>
        <taxon>Bacillati</taxon>
        <taxon>Bacillota</taxon>
        <taxon>Bacilli</taxon>
        <taxon>Bacillales</taxon>
        <taxon>Paenibacillaceae</taxon>
        <taxon>Cohnella</taxon>
    </lineage>
</organism>
<comment type="caution">
    <text evidence="1">The sequence shown here is derived from an EMBL/GenBank/DDBJ whole genome shotgun (WGS) entry which is preliminary data.</text>
</comment>
<protein>
    <submittedName>
        <fullName evidence="1">Uncharacterized protein</fullName>
    </submittedName>
</protein>
<dbReference type="RefSeq" id="WP_204605371.1">
    <property type="nucleotide sequence ID" value="NZ_JBHSED010000007.1"/>
</dbReference>
<dbReference type="EMBL" id="JBHSED010000007">
    <property type="protein sequence ID" value="MFC4303108.1"/>
    <property type="molecule type" value="Genomic_DNA"/>
</dbReference>
<name>A0ABV8S8B8_9BACL</name>
<gene>
    <name evidence="1" type="ORF">ACFO1S_06560</name>
</gene>
<dbReference type="Proteomes" id="UP001595755">
    <property type="component" value="Unassembled WGS sequence"/>
</dbReference>
<reference evidence="2" key="1">
    <citation type="journal article" date="2019" name="Int. J. Syst. Evol. Microbiol.">
        <title>The Global Catalogue of Microorganisms (GCM) 10K type strain sequencing project: providing services to taxonomists for standard genome sequencing and annotation.</title>
        <authorList>
            <consortium name="The Broad Institute Genomics Platform"/>
            <consortium name="The Broad Institute Genome Sequencing Center for Infectious Disease"/>
            <person name="Wu L."/>
            <person name="Ma J."/>
        </authorList>
    </citation>
    <scope>NUCLEOTIDE SEQUENCE [LARGE SCALE GENOMIC DNA]</scope>
    <source>
        <strain evidence="2">CGMCC 4.1641</strain>
    </source>
</reference>
<evidence type="ECO:0000313" key="2">
    <source>
        <dbReference type="Proteomes" id="UP001595755"/>
    </source>
</evidence>
<sequence length="201" mass="23220">MDFTFEILDSSTINIQFNYGGAWFEFNLFHKEDQWVLHPYDGNLLGNPDMCRLVIADLLANKPFQVLLAKERIMLSRLRTSVDVSGDREIHHERAGGGRSDIDIDIDIDLDSGGTDELEDWIRGNSFEEILNQELQGIEGRQQLFNSLLQKMFYENLGPGDEEFDKVQEIARIYKDAAGRISQLRDSGNDFKDRPSDRRRF</sequence>
<evidence type="ECO:0000313" key="1">
    <source>
        <dbReference type="EMBL" id="MFC4303108.1"/>
    </source>
</evidence>
<proteinExistence type="predicted"/>
<keyword evidence="2" id="KW-1185">Reference proteome</keyword>